<dbReference type="SUPFAM" id="SSF50129">
    <property type="entry name" value="GroES-like"/>
    <property type="match status" value="1"/>
</dbReference>
<dbReference type="InterPro" id="IPR020843">
    <property type="entry name" value="ER"/>
</dbReference>
<name>A0A1J9QG65_9EURO</name>
<dbReference type="InterPro" id="IPR036291">
    <property type="entry name" value="NAD(P)-bd_dom_sf"/>
</dbReference>
<dbReference type="STRING" id="1447872.A0A1J9QG65"/>
<dbReference type="InterPro" id="IPR050700">
    <property type="entry name" value="YIM1/Zinc_Alcohol_DH_Fams"/>
</dbReference>
<accession>A0A1J9QG65</accession>
<dbReference type="AlphaFoldDB" id="A0A1J9QG65"/>
<sequence length="342" mass="36372">MDPTTPPIPSTIRSLLQPDPLKPEITLKTTPPPTPNPSSATEHLIRVHATSPCAGELTWPAWNPDLFSAEIVPCYDLSGTVIQAPANSPFPRGTPVWGRTNVNHAGNAREYTVAHTYELSRRPASVDEISAASVPLSAETAVQALFTRGGLAGLGEGEEAAVGRERNKGKKVLITAASGGVGVWLLQLAREAGVGGIVAVCGSGNVGFVRELGATEVIDYTKTSVKEWAEAAGEAGKVDLVVDCKGGESLAQCWAAVKDGGVLLSICEPPEGRKPGDCVVKDVRNEFFIMEPRGDDLLEVGRLFDEGKVKTVVDSVWKLEEYTQAFEKLDKGHSRGKILLTL</sequence>
<dbReference type="OrthoDB" id="3509362at2759"/>
<dbReference type="CDD" id="cd05289">
    <property type="entry name" value="MDR_like_2"/>
    <property type="match status" value="1"/>
</dbReference>
<evidence type="ECO:0000256" key="1">
    <source>
        <dbReference type="SAM" id="MobiDB-lite"/>
    </source>
</evidence>
<dbReference type="SUPFAM" id="SSF51735">
    <property type="entry name" value="NAD(P)-binding Rossmann-fold domains"/>
    <property type="match status" value="1"/>
</dbReference>
<dbReference type="VEuPathDB" id="FungiDB:AJ78_05471"/>
<dbReference type="GO" id="GO:0008270">
    <property type="term" value="F:zinc ion binding"/>
    <property type="evidence" value="ECO:0007669"/>
    <property type="project" value="InterPro"/>
</dbReference>
<dbReference type="PROSITE" id="PS01162">
    <property type="entry name" value="QOR_ZETA_CRYSTAL"/>
    <property type="match status" value="1"/>
</dbReference>
<dbReference type="InterPro" id="IPR002364">
    <property type="entry name" value="Quin_OxRdtase/zeta-crystal_CS"/>
</dbReference>
<dbReference type="GO" id="GO:0016491">
    <property type="term" value="F:oxidoreductase activity"/>
    <property type="evidence" value="ECO:0007669"/>
    <property type="project" value="InterPro"/>
</dbReference>
<gene>
    <name evidence="3" type="ORF">AJ78_05471</name>
</gene>
<protein>
    <recommendedName>
        <fullName evidence="2">Enoyl reductase (ER) domain-containing protein</fullName>
    </recommendedName>
</protein>
<feature type="domain" description="Enoyl reductase (ER)" evidence="2">
    <location>
        <begin position="24"/>
        <end position="340"/>
    </location>
</feature>
<dbReference type="Gene3D" id="3.40.50.720">
    <property type="entry name" value="NAD(P)-binding Rossmann-like Domain"/>
    <property type="match status" value="1"/>
</dbReference>
<dbReference type="Pfam" id="PF13602">
    <property type="entry name" value="ADH_zinc_N_2"/>
    <property type="match status" value="1"/>
</dbReference>
<evidence type="ECO:0000313" key="4">
    <source>
        <dbReference type="Proteomes" id="UP000182235"/>
    </source>
</evidence>
<dbReference type="GO" id="GO:0005739">
    <property type="term" value="C:mitochondrion"/>
    <property type="evidence" value="ECO:0007669"/>
    <property type="project" value="TreeGrafter"/>
</dbReference>
<keyword evidence="4" id="KW-1185">Reference proteome</keyword>
<dbReference type="PANTHER" id="PTHR11695">
    <property type="entry name" value="ALCOHOL DEHYDROGENASE RELATED"/>
    <property type="match status" value="1"/>
</dbReference>
<dbReference type="SMART" id="SM00829">
    <property type="entry name" value="PKS_ER"/>
    <property type="match status" value="1"/>
</dbReference>
<dbReference type="InterPro" id="IPR011032">
    <property type="entry name" value="GroES-like_sf"/>
</dbReference>
<dbReference type="EMBL" id="LGRN01000239">
    <property type="protein sequence ID" value="OJD14165.1"/>
    <property type="molecule type" value="Genomic_DNA"/>
</dbReference>
<organism evidence="3 4">
    <name type="scientific">Emergomyces pasteurianus Ep9510</name>
    <dbReference type="NCBI Taxonomy" id="1447872"/>
    <lineage>
        <taxon>Eukaryota</taxon>
        <taxon>Fungi</taxon>
        <taxon>Dikarya</taxon>
        <taxon>Ascomycota</taxon>
        <taxon>Pezizomycotina</taxon>
        <taxon>Eurotiomycetes</taxon>
        <taxon>Eurotiomycetidae</taxon>
        <taxon>Onygenales</taxon>
        <taxon>Ajellomycetaceae</taxon>
        <taxon>Emergomyces</taxon>
    </lineage>
</organism>
<dbReference type="Proteomes" id="UP000182235">
    <property type="component" value="Unassembled WGS sequence"/>
</dbReference>
<evidence type="ECO:0000313" key="3">
    <source>
        <dbReference type="EMBL" id="OJD14165.1"/>
    </source>
</evidence>
<dbReference type="PANTHER" id="PTHR11695:SF647">
    <property type="entry name" value="ENOYL REDUCTASE (ER) DOMAIN-CONTAINING PROTEIN"/>
    <property type="match status" value="1"/>
</dbReference>
<dbReference type="Gene3D" id="3.90.180.10">
    <property type="entry name" value="Medium-chain alcohol dehydrogenases, catalytic domain"/>
    <property type="match status" value="1"/>
</dbReference>
<feature type="region of interest" description="Disordered" evidence="1">
    <location>
        <begin position="1"/>
        <end position="40"/>
    </location>
</feature>
<evidence type="ECO:0000259" key="2">
    <source>
        <dbReference type="SMART" id="SM00829"/>
    </source>
</evidence>
<proteinExistence type="predicted"/>
<reference evidence="3 4" key="1">
    <citation type="submission" date="2015-07" db="EMBL/GenBank/DDBJ databases">
        <title>Emmonsia species relationships and genome sequence.</title>
        <authorList>
            <consortium name="The Broad Institute Genomics Platform"/>
            <person name="Cuomo C.A."/>
            <person name="Munoz J.F."/>
            <person name="Imamovic A."/>
            <person name="Priest M.E."/>
            <person name="Young S."/>
            <person name="Clay O.K."/>
            <person name="McEwen J.G."/>
        </authorList>
    </citation>
    <scope>NUCLEOTIDE SEQUENCE [LARGE SCALE GENOMIC DNA]</scope>
    <source>
        <strain evidence="3 4">UAMH 9510</strain>
    </source>
</reference>
<comment type="caution">
    <text evidence="3">The sequence shown here is derived from an EMBL/GenBank/DDBJ whole genome shotgun (WGS) entry which is preliminary data.</text>
</comment>